<evidence type="ECO:0000259" key="1">
    <source>
        <dbReference type="Pfam" id="PF06054"/>
    </source>
</evidence>
<evidence type="ECO:0000313" key="3">
    <source>
        <dbReference type="EMBL" id="MTV82932.1"/>
    </source>
</evidence>
<evidence type="ECO:0000313" key="4">
    <source>
        <dbReference type="Proteomes" id="UP000466388"/>
    </source>
</evidence>
<keyword evidence="4" id="KW-1185">Reference proteome</keyword>
<dbReference type="InterPro" id="IPR057253">
    <property type="entry name" value="CoiA-like_N"/>
</dbReference>
<dbReference type="EMBL" id="WNJO01000012">
    <property type="protein sequence ID" value="MTV82932.1"/>
    <property type="molecule type" value="Genomic_DNA"/>
</dbReference>
<feature type="domain" description="Competence protein CoiA-like N-terminal" evidence="2">
    <location>
        <begin position="14"/>
        <end position="53"/>
    </location>
</feature>
<dbReference type="RefSeq" id="WP_155432195.1">
    <property type="nucleotide sequence ID" value="NZ_WNJO01000012.1"/>
</dbReference>
<reference evidence="3 4" key="1">
    <citation type="submission" date="2019-11" db="EMBL/GenBank/DDBJ databases">
        <title>Lactobacillus sp. nov. CRM56-3, isolated from fermented tea leaves.</title>
        <authorList>
            <person name="Phuengjayaem S."/>
            <person name="Tanasupawat S."/>
        </authorList>
    </citation>
    <scope>NUCLEOTIDE SEQUENCE [LARGE SCALE GENOMIC DNA]</scope>
    <source>
        <strain evidence="3 4">CRM56-3</strain>
    </source>
</reference>
<sequence>MLVAHTEQEMQIKAADAKREAIYFCPSCREQVILKRGRRTIAHFAHHAHSLCRPFSESETQAHLTGKWQIATYFGTGEVELEPYLKQIAQRPDLLLRRKHHSLAIEYQCSPISAIKLQDRNLGYQKAGLDVVWILGEQYLAKMKRVRQAEKWLRYSKKLGWYLLFWQTDQQQLVVWHHLTLSAMGELQGYVKTSHNGYFAQLKPVSVKVIKQQIQTQVQAGLHYKTPKWLRLQQFCYEHGSLLQDMPLVCYHFNGAEPLNCEAPVLWCFLMVVLLRSQRLGSLVRQLDFEKWAAKISIYFEGAQLIQCSTQQVIDSWGRQLEQFALLMQQHGILKRLDQKAWQLVAIP</sequence>
<evidence type="ECO:0000259" key="2">
    <source>
        <dbReference type="Pfam" id="PF25164"/>
    </source>
</evidence>
<dbReference type="Pfam" id="PF06054">
    <property type="entry name" value="CoiA_nuc"/>
    <property type="match status" value="1"/>
</dbReference>
<name>A0A7X3C3J7_9LACO</name>
<dbReference type="Proteomes" id="UP000466388">
    <property type="component" value="Unassembled WGS sequence"/>
</dbReference>
<dbReference type="AlphaFoldDB" id="A0A7X3C3J7"/>
<evidence type="ECO:0008006" key="5">
    <source>
        <dbReference type="Google" id="ProtNLM"/>
    </source>
</evidence>
<proteinExistence type="predicted"/>
<organism evidence="3 4">
    <name type="scientific">Secundilactobacillus folii</name>
    <dbReference type="NCBI Taxonomy" id="2678357"/>
    <lineage>
        <taxon>Bacteria</taxon>
        <taxon>Bacillati</taxon>
        <taxon>Bacillota</taxon>
        <taxon>Bacilli</taxon>
        <taxon>Lactobacillales</taxon>
        <taxon>Lactobacillaceae</taxon>
        <taxon>Secundilactobacillus</taxon>
    </lineage>
</organism>
<dbReference type="InterPro" id="IPR010330">
    <property type="entry name" value="CoiA_nuc"/>
</dbReference>
<feature type="domain" description="Competence protein CoiA nuclease-like" evidence="1">
    <location>
        <begin position="59"/>
        <end position="183"/>
    </location>
</feature>
<dbReference type="InterPro" id="IPR021176">
    <property type="entry name" value="Competence-induced_CoiA"/>
</dbReference>
<gene>
    <name evidence="3" type="ORF">GM612_09765</name>
</gene>
<dbReference type="Pfam" id="PF25164">
    <property type="entry name" value="CoiA_N"/>
    <property type="match status" value="1"/>
</dbReference>
<comment type="caution">
    <text evidence="3">The sequence shown here is derived from an EMBL/GenBank/DDBJ whole genome shotgun (WGS) entry which is preliminary data.</text>
</comment>
<accession>A0A7X3C3J7</accession>
<dbReference type="PIRSF" id="PIRSF007487">
    <property type="entry name" value="Competence-induced_CoiA_bac"/>
    <property type="match status" value="1"/>
</dbReference>
<protein>
    <recommendedName>
        <fullName evidence="5">Competence protein CoiA</fullName>
    </recommendedName>
</protein>